<dbReference type="GO" id="GO:0045505">
    <property type="term" value="F:dynein intermediate chain binding"/>
    <property type="evidence" value="ECO:0007669"/>
    <property type="project" value="InterPro"/>
</dbReference>
<feature type="domain" description="Dynein heavy chain AAA module D4" evidence="1">
    <location>
        <begin position="2"/>
        <end position="126"/>
    </location>
</feature>
<dbReference type="PANTHER" id="PTHR22878">
    <property type="entry name" value="DYNEIN HEAVY CHAIN 6, AXONEMAL-LIKE-RELATED"/>
    <property type="match status" value="1"/>
</dbReference>
<dbReference type="GO" id="GO:0007018">
    <property type="term" value="P:microtubule-based movement"/>
    <property type="evidence" value="ECO:0007669"/>
    <property type="project" value="InterPro"/>
</dbReference>
<evidence type="ECO:0000313" key="2">
    <source>
        <dbReference type="EMBL" id="CRZ12270.1"/>
    </source>
</evidence>
<name>A0A0H5RDF4_9EUKA</name>
<dbReference type="PANTHER" id="PTHR22878:SF68">
    <property type="entry name" value="DYNEIN HEAVY CHAIN 6, AXONEMAL-LIKE"/>
    <property type="match status" value="1"/>
</dbReference>
<dbReference type="GO" id="GO:0051959">
    <property type="term" value="F:dynein light intermediate chain binding"/>
    <property type="evidence" value="ECO:0007669"/>
    <property type="project" value="InterPro"/>
</dbReference>
<sequence length="126" mass="14810">PQQYMSFFIDMVRAHLHVFLCMSPIGDALRSRLRMFPSFVNCCTINWMQKWPQDALGWSSDIFIWPVDSQAWFSETVAHEFLADVDLPDSTRRCCVSMCVNFHQSADDLAKRFYQELRRNCYVTPS</sequence>
<protein>
    <recommendedName>
        <fullName evidence="1">Dynein heavy chain AAA module D4 domain-containing protein</fullName>
    </recommendedName>
</protein>
<reference evidence="2" key="1">
    <citation type="submission" date="2015-04" db="EMBL/GenBank/DDBJ databases">
        <title>The genome sequence of the plant pathogenic Rhizarian Plasmodiophora brassicae reveals insights in its biotrophic life cycle and the origin of chitin synthesis.</title>
        <authorList>
            <person name="Schwelm A."/>
            <person name="Fogelqvist J."/>
            <person name="Knaust A."/>
            <person name="Julke S."/>
            <person name="Lilja T."/>
            <person name="Dhandapani V."/>
            <person name="Bonilla-Rosso G."/>
            <person name="Karlsson M."/>
            <person name="Shevchenko A."/>
            <person name="Choi S.R."/>
            <person name="Kim H.G."/>
            <person name="Park J.Y."/>
            <person name="Lim Y.P."/>
            <person name="Ludwig-Muller J."/>
            <person name="Dixelius C."/>
        </authorList>
    </citation>
    <scope>NUCLEOTIDE SEQUENCE</scope>
    <source>
        <tissue evidence="2">Potato root galls</tissue>
    </source>
</reference>
<feature type="non-terminal residue" evidence="2">
    <location>
        <position position="1"/>
    </location>
</feature>
<proteinExistence type="predicted"/>
<accession>A0A0H5RDF4</accession>
<dbReference type="InterPro" id="IPR027417">
    <property type="entry name" value="P-loop_NTPase"/>
</dbReference>
<dbReference type="InterPro" id="IPR024317">
    <property type="entry name" value="Dynein_heavy_chain_D4_dom"/>
</dbReference>
<dbReference type="Gene3D" id="3.40.50.300">
    <property type="entry name" value="P-loop containing nucleotide triphosphate hydrolases"/>
    <property type="match status" value="1"/>
</dbReference>
<organism evidence="2">
    <name type="scientific">Spongospora subterranea</name>
    <dbReference type="NCBI Taxonomy" id="70186"/>
    <lineage>
        <taxon>Eukaryota</taxon>
        <taxon>Sar</taxon>
        <taxon>Rhizaria</taxon>
        <taxon>Endomyxa</taxon>
        <taxon>Phytomyxea</taxon>
        <taxon>Plasmodiophorida</taxon>
        <taxon>Plasmodiophoridae</taxon>
        <taxon>Spongospora</taxon>
    </lineage>
</organism>
<dbReference type="InterPro" id="IPR026983">
    <property type="entry name" value="DHC"/>
</dbReference>
<dbReference type="EMBL" id="HACM01011828">
    <property type="protein sequence ID" value="CRZ12270.1"/>
    <property type="molecule type" value="Transcribed_RNA"/>
</dbReference>
<dbReference type="AlphaFoldDB" id="A0A0H5RDF4"/>
<dbReference type="GO" id="GO:0030286">
    <property type="term" value="C:dynein complex"/>
    <property type="evidence" value="ECO:0007669"/>
    <property type="project" value="InterPro"/>
</dbReference>
<dbReference type="Pfam" id="PF12780">
    <property type="entry name" value="AAA_8"/>
    <property type="match status" value="1"/>
</dbReference>
<evidence type="ECO:0000259" key="1">
    <source>
        <dbReference type="Pfam" id="PF12780"/>
    </source>
</evidence>